<dbReference type="GO" id="GO:0006351">
    <property type="term" value="P:DNA-templated transcription"/>
    <property type="evidence" value="ECO:0007669"/>
    <property type="project" value="InterPro"/>
</dbReference>
<keyword evidence="3" id="KW-0489">Methyltransferase</keyword>
<dbReference type="SMART" id="SM00822">
    <property type="entry name" value="PKS_KR"/>
    <property type="match status" value="1"/>
</dbReference>
<dbReference type="GO" id="GO:0031177">
    <property type="term" value="F:phosphopantetheine binding"/>
    <property type="evidence" value="ECO:0007669"/>
    <property type="project" value="InterPro"/>
</dbReference>
<dbReference type="SUPFAM" id="SSF53901">
    <property type="entry name" value="Thiolase-like"/>
    <property type="match status" value="1"/>
</dbReference>
<evidence type="ECO:0000256" key="11">
    <source>
        <dbReference type="SAM" id="MobiDB-lite"/>
    </source>
</evidence>
<dbReference type="Pfam" id="PF23114">
    <property type="entry name" value="NAD-bd_HRPKS_sdrA"/>
    <property type="match status" value="1"/>
</dbReference>
<dbReference type="GeneID" id="36522838"/>
<dbReference type="InterPro" id="IPR056501">
    <property type="entry name" value="NAD-bd_HRPKS_sdrA"/>
</dbReference>
<feature type="domain" description="Carrier" evidence="12">
    <location>
        <begin position="2836"/>
        <end position="2911"/>
    </location>
</feature>
<dbReference type="Pfam" id="PF23297">
    <property type="entry name" value="ACP_SdgA_C"/>
    <property type="match status" value="1"/>
</dbReference>
<keyword evidence="4" id="KW-0808">Transferase</keyword>
<dbReference type="InterPro" id="IPR016039">
    <property type="entry name" value="Thiolase-like"/>
</dbReference>
<evidence type="ECO:0000259" key="14">
    <source>
        <dbReference type="PROSITE" id="PS52019"/>
    </source>
</evidence>
<evidence type="ECO:0000256" key="10">
    <source>
        <dbReference type="PROSITE-ProRule" id="PRU01363"/>
    </source>
</evidence>
<feature type="region of interest" description="C-terminal hotdog fold" evidence="10">
    <location>
        <begin position="1522"/>
        <end position="1676"/>
    </location>
</feature>
<dbReference type="InterPro" id="IPR014043">
    <property type="entry name" value="Acyl_transferase_dom"/>
</dbReference>
<evidence type="ECO:0000313" key="15">
    <source>
        <dbReference type="EMBL" id="PLB42586.1"/>
    </source>
</evidence>
<dbReference type="Pfam" id="PF08659">
    <property type="entry name" value="KR"/>
    <property type="match status" value="1"/>
</dbReference>
<organism evidence="15 16">
    <name type="scientific">Aspergillus candidus</name>
    <dbReference type="NCBI Taxonomy" id="41067"/>
    <lineage>
        <taxon>Eukaryota</taxon>
        <taxon>Fungi</taxon>
        <taxon>Dikarya</taxon>
        <taxon>Ascomycota</taxon>
        <taxon>Pezizomycotina</taxon>
        <taxon>Eurotiomycetes</taxon>
        <taxon>Eurotiomycetidae</taxon>
        <taxon>Eurotiales</taxon>
        <taxon>Aspergillaceae</taxon>
        <taxon>Aspergillus</taxon>
        <taxon>Aspergillus subgen. Circumdati</taxon>
    </lineage>
</organism>
<dbReference type="Proteomes" id="UP000234585">
    <property type="component" value="Unassembled WGS sequence"/>
</dbReference>
<dbReference type="SMART" id="SM00823">
    <property type="entry name" value="PKS_PP"/>
    <property type="match status" value="1"/>
</dbReference>
<dbReference type="GO" id="GO:0008168">
    <property type="term" value="F:methyltransferase activity"/>
    <property type="evidence" value="ECO:0007669"/>
    <property type="project" value="UniProtKB-KW"/>
</dbReference>
<evidence type="ECO:0000259" key="12">
    <source>
        <dbReference type="PROSITE" id="PS50075"/>
    </source>
</evidence>
<dbReference type="PANTHER" id="PTHR43775:SF20">
    <property type="entry name" value="HYBRID PKS-NRPS SYNTHETASE APDA"/>
    <property type="match status" value="1"/>
</dbReference>
<feature type="region of interest" description="Disordered" evidence="11">
    <location>
        <begin position="18"/>
        <end position="37"/>
    </location>
</feature>
<dbReference type="InterPro" id="IPR013968">
    <property type="entry name" value="PKS_KR"/>
</dbReference>
<dbReference type="InterPro" id="IPR050091">
    <property type="entry name" value="PKS_NRPS_Biosynth_Enz"/>
</dbReference>
<dbReference type="SMART" id="SM00827">
    <property type="entry name" value="PKS_AT"/>
    <property type="match status" value="1"/>
</dbReference>
<dbReference type="InterPro" id="IPR032821">
    <property type="entry name" value="PKS_assoc"/>
</dbReference>
<dbReference type="InterPro" id="IPR020807">
    <property type="entry name" value="PKS_DH"/>
</dbReference>
<dbReference type="GO" id="GO:0008270">
    <property type="term" value="F:zinc ion binding"/>
    <property type="evidence" value="ECO:0007669"/>
    <property type="project" value="InterPro"/>
</dbReference>
<dbReference type="Pfam" id="PF08242">
    <property type="entry name" value="Methyltransf_12"/>
    <property type="match status" value="1"/>
</dbReference>
<dbReference type="Gene3D" id="3.40.366.10">
    <property type="entry name" value="Malonyl-Coenzyme A Acyl Carrier Protein, domain 2"/>
    <property type="match status" value="1"/>
</dbReference>
<dbReference type="InterPro" id="IPR036291">
    <property type="entry name" value="NAD(P)-bd_dom_sf"/>
</dbReference>
<evidence type="ECO:0000259" key="13">
    <source>
        <dbReference type="PROSITE" id="PS52004"/>
    </source>
</evidence>
<dbReference type="RefSeq" id="XP_024676598.1">
    <property type="nucleotide sequence ID" value="XM_024815678.1"/>
</dbReference>
<dbReference type="SMART" id="SM00826">
    <property type="entry name" value="PKS_DH"/>
    <property type="match status" value="1"/>
</dbReference>
<dbReference type="GO" id="GO:0004315">
    <property type="term" value="F:3-oxoacyl-[acyl-carrier-protein] synthase activity"/>
    <property type="evidence" value="ECO:0007669"/>
    <property type="project" value="InterPro"/>
</dbReference>
<dbReference type="InterPro" id="IPR007219">
    <property type="entry name" value="XnlR_reg_dom"/>
</dbReference>
<dbReference type="Gene3D" id="3.30.70.3290">
    <property type="match status" value="1"/>
</dbReference>
<dbReference type="InterPro" id="IPR036736">
    <property type="entry name" value="ACP-like_sf"/>
</dbReference>
<dbReference type="Pfam" id="PF04082">
    <property type="entry name" value="Fungal_trans"/>
    <property type="match status" value="1"/>
</dbReference>
<keyword evidence="16" id="KW-1185">Reference proteome</keyword>
<dbReference type="OrthoDB" id="329835at2759"/>
<dbReference type="Gene3D" id="3.10.129.110">
    <property type="entry name" value="Polyketide synthase dehydratase"/>
    <property type="match status" value="1"/>
</dbReference>
<dbReference type="SUPFAM" id="SSF53335">
    <property type="entry name" value="S-adenosyl-L-methionine-dependent methyltransferases"/>
    <property type="match status" value="1"/>
</dbReference>
<dbReference type="InterPro" id="IPR016035">
    <property type="entry name" value="Acyl_Trfase/lysoPLipase"/>
</dbReference>
<dbReference type="InterPro" id="IPR014031">
    <property type="entry name" value="Ketoacyl_synth_C"/>
</dbReference>
<dbReference type="GO" id="GO:0006633">
    <property type="term" value="P:fatty acid biosynthetic process"/>
    <property type="evidence" value="ECO:0007669"/>
    <property type="project" value="InterPro"/>
</dbReference>
<evidence type="ECO:0000256" key="4">
    <source>
        <dbReference type="ARBA" id="ARBA00022679"/>
    </source>
</evidence>
<feature type="compositionally biased region" description="Low complexity" evidence="11">
    <location>
        <begin position="2952"/>
        <end position="2963"/>
    </location>
</feature>
<feature type="active site" description="Proton acceptor; for dehydratase activity" evidence="10">
    <location>
        <position position="1404"/>
    </location>
</feature>
<dbReference type="CDD" id="cd12148">
    <property type="entry name" value="fungal_TF_MHR"/>
    <property type="match status" value="1"/>
</dbReference>
<evidence type="ECO:0000256" key="6">
    <source>
        <dbReference type="ARBA" id="ARBA00023015"/>
    </source>
</evidence>
<sequence>MSNSAAVANMQANTDVRHLAPTPTDTMPEDTPIDERSECGSMKLSASESRYIGGDHWVAILEDIADLKDHVDREEQLRLAEHPGQIADDPEDNNGDSSSPDRDGAFLLYGRCRPTTREDILSALPPRYAVDRYISRYFNYLDLVSAAAVHGPYEAFWADPSAVPITWVGLLFSMICLACLASNQPDNADTEILSLQIDLYREKTVQCLIMGEYTKSGPYVLETVINYIYAEFGVCIDAKRDMWYLLAMEVNLAMRTGYHRDPSHFPGISPFQGEMRRRVWATVLMSDIMISNQMGMPRMISDWKCDTAEPRNLNDADFDEDTKELPPPRPETELTTALGIIARRRMLKALGIIADLTSRVKPCSYEEVMQVDRILHDAAASIPAPLKWKSMAASVTDWPQVIIARLFIRHMLYKGQIMLHRRFLSVQSSSGKQDGFDYSRQACIDASMGTLELQNVLDEETCAGGQLHEMRWRVTSLWSLIRDPHDLSKKPPLSRFDIDTFYHPVGTHHGTTNATKSYWLEDSDRTDVSKFDAGFFNIQPSEVDAMDPQQRLLMEVVYDSLCAAGQPMEKLRGSDTAVYVGMMSDDWSTMLTRDWETLPRYTATGLERGIMANRLSYFFGWHGPSMTIDTACSSSLVALDLAVQMLRSGKSKVAVAAGTNLILSPAMYISESNLGMLSPNGRCAMWDSAADGYARGEGVAAVMVKTLSQALADNDPIECIIRETAVNQDGRTPGLTMPSNLAQAALIRECYARAGLDPVRKLQDRPQFFHAHGSLAAQKAPKLRVGSIKTVIGHTEGTAGLASLIGTSMALQRRVMPPNLHFQNPSSKVMPFFDHLDIPTTAIPWEVADGQVRRASVNSFGFGGTNAHCILEEYIPSTKKSAFLQTDVLFTPLLFSAASESSLKELISQHLSLIRANPEIDLRDLAYTLQHRRSTLAYRKFVPAATVQQAIEALENIDDDGLNTRYAHLSRPAKILGIFTGQGAQWPRMGARLIETSTFAKCRIAELDEALQTLPNLADRPTWNIHDQLLAGKDTSRITEAALSQPLCSAVQIVLVDILRAAGITFTAVVGHSSGEIGAAYAAGLISERDAIRIAYFRGVHAKLAASPSPHSPRGAMIAVGTSPDEAEAFCTEHYLGRLQVAAVNSSSSVTLSGDEDAVDEAEQLYKPMGVFARKLKVDTAYHSMHMATCAEPYLTSLDGCEIRAIQPPANVTTTWYSSVFEGQPMTSDRLTNQYWVDNMCNAVLFSGGLERAVGDSGPFDLAIEVGPHPALKGPAIATVDAESNLPYTGLLSRGQDDVYHLSDALGFIWAHMGSDSVQFTAVEQLLSGKTEANTVLKDLPPYPFEHQRDYWHNSRLGNQFKSRKAHQLPNAVLGTPCFEATTPGEYQWRNMLQPGEVPWLNGHGLQGQTVFPAMGYASMAVEAINAVILDSKPDSTIRVLKLRDLDIPRAIVFNDDSSTVEMIFSMSSVNSSDTQVAAEWTCYSVEGSGSVVLNARGLVSAQLAKPEPSTLPLVNEDSFNLVPVGVDHFYSNLSRVGYNYSPPFQGVHNIRRKPGYSTGNLYDQSELAWEDRLILHPGMLDSALQTVFAAWSYPGDTQLWSLHVPVSIAAITVNPYFTTLSAGDKQNMMRFETFIRSKQDSKVVSDIYLQTADGLNTFVQFEGATLVPFSPANPKTDIPMFSRFEYASAFPDGQLAGNGETLSNYEVQLYKDVDRVAYWFARNASLSIPPAERGDLLPHFQKYLAWCDRMVDMVTHGGVTKVPASCNTDSREDIGHILERYENRKDVRFVQVVGDNLLSVIKAGSSMLEHMNQDGLLRAFYEEGAICSGPTGRWLARILRQISHRYPGLNIFEVGAGTGATTSAVLDTLERRYASYTFTDISSGFFIAAEERFSEHAGRMLFKTFNMEQQPDGQGFDEGTYDVVVAVNVLHVSADMEASLSNVRRLLKPGGFLVVAELTSTDLLFSGMTVGTLPGWWIGAETGRPWGPLLTLTQWDTALKGSGFAGIDTVSPDISASLPMSVFVSQAVDDRVTLLRNPLSVESHPPGVRTDALAIIGGITWPVYALAQQVSDIIAKRFHEKRHFTTVEEFAQSDMAHVAATSGGVSILSLADLDHPYLEILTADKFEAVKACAACAGTLVWVTSGAQEDSPYSAMMTGIARTIKTENPSLNIQMFDLDPAVQRGIYANTAPELAETLLGQVALSSWGTDFLLWTLEPEVIVRNGRQLIPRLLPDSEKNNRYNSQRRAIFTSARPAKEPLRLAGVNHDALELCLVSPLVQNPVPTTDYCTIRITHSLLQSVAIKAAGFFRLCAAVDIDSNETVLALSNSNDSVVKVPNQCCIPFRGPSIPSTLVSLAASLIATQILNFTQEGGTLLINDPDRHLQMALRSKAQLKNVNAVFTTCDLSQQGSSSMFLHPSFPRHAIQSIIPRSTAVFVNFSRSSSDTVRDAILPCLPAGCLRIDGEALLSNEVNGTVAPEFISQVGRQFQQAYGDIKSTPSVQCIPLDAVSSHKVVGGPLAVVDWTAKDCVSARVQPIDSGTLFRGDKTYLFVGMAGELGQSLAGWMIAHGAQYIVLTSRTPKVHPKFVDEMRIRYGAVVKAVPLDITSPESLRSVHAAMNASLPPIAGVINGAMILDDELFANMSHEQFTRVTKPKVVGTLLLDELFYDDTSLDFFVVASSIASVIGWSGQSNYSAANEFMTSLVNKRRKRGVAASVVNIPAVVGVGYAAHSDTFSFDYFQSLGYINIGEEDLYILFAEAILSGHPGPLSDGKAQVSMGVNYIPAGLYVKEAHRRDVKFNHFILREESGSEAQTVKAGERVRVQLQSASGPDEVYTIIRDALAMYFGRLLRMTEDQKLDESVGLVDQGVDSLVAVDIRAWFLKELDVDVPTLKIMGGASIADLVKFAVENMPRSSEGNSVESPVGPVGKERSSPFPAQREEVLLRPRSERAPTTSTPLSSGSPIFTPAQVTTPSTSEIDSGRTSPPRDYFDKAPTVSEKPVVIDGLGSEV</sequence>
<dbReference type="SMART" id="SM00906">
    <property type="entry name" value="Fungal_trans"/>
    <property type="match status" value="1"/>
</dbReference>
<evidence type="ECO:0000313" key="16">
    <source>
        <dbReference type="Proteomes" id="UP000234585"/>
    </source>
</evidence>
<dbReference type="GO" id="GO:0032259">
    <property type="term" value="P:methylation"/>
    <property type="evidence" value="ECO:0007669"/>
    <property type="project" value="UniProtKB-KW"/>
</dbReference>
<evidence type="ECO:0000256" key="3">
    <source>
        <dbReference type="ARBA" id="ARBA00022603"/>
    </source>
</evidence>
<dbReference type="SMART" id="SM00825">
    <property type="entry name" value="PKS_KS"/>
    <property type="match status" value="1"/>
</dbReference>
<dbReference type="Pfam" id="PF16197">
    <property type="entry name" value="KAsynt_C_assoc"/>
    <property type="match status" value="1"/>
</dbReference>
<dbReference type="Pfam" id="PF21089">
    <property type="entry name" value="PKS_DH_N"/>
    <property type="match status" value="1"/>
</dbReference>
<dbReference type="Gene3D" id="3.40.50.150">
    <property type="entry name" value="Vaccinia Virus protein VP39"/>
    <property type="match status" value="1"/>
</dbReference>
<keyword evidence="8" id="KW-0539">Nucleus</keyword>
<dbReference type="CDD" id="cd00833">
    <property type="entry name" value="PKS"/>
    <property type="match status" value="1"/>
</dbReference>
<dbReference type="InterPro" id="IPR018201">
    <property type="entry name" value="Ketoacyl_synth_AS"/>
</dbReference>
<keyword evidence="6" id="KW-0805">Transcription regulation</keyword>
<feature type="region of interest" description="N-terminal hotdog fold" evidence="10">
    <location>
        <begin position="1371"/>
        <end position="1507"/>
    </location>
</feature>
<dbReference type="SUPFAM" id="SSF55048">
    <property type="entry name" value="Probable ACP-binding domain of malonyl-CoA ACP transacylase"/>
    <property type="match status" value="1"/>
</dbReference>
<dbReference type="GO" id="GO:0044550">
    <property type="term" value="P:secondary metabolite biosynthetic process"/>
    <property type="evidence" value="ECO:0007669"/>
    <property type="project" value="TreeGrafter"/>
</dbReference>
<proteinExistence type="predicted"/>
<dbReference type="PROSITE" id="PS00606">
    <property type="entry name" value="KS3_1"/>
    <property type="match status" value="1"/>
</dbReference>
<feature type="compositionally biased region" description="Basic and acidic residues" evidence="11">
    <location>
        <begin position="2928"/>
        <end position="2950"/>
    </location>
</feature>
<dbReference type="InterPro" id="IPR049900">
    <property type="entry name" value="PKS_mFAS_DH"/>
</dbReference>
<dbReference type="Gene3D" id="3.40.50.720">
    <property type="entry name" value="NAD(P)-binding Rossmann-like Domain"/>
    <property type="match status" value="2"/>
</dbReference>
<dbReference type="Pfam" id="PF00109">
    <property type="entry name" value="ketoacyl-synt"/>
    <property type="match status" value="1"/>
</dbReference>
<keyword evidence="7" id="KW-0804">Transcription</keyword>
<dbReference type="GO" id="GO:0003677">
    <property type="term" value="F:DNA binding"/>
    <property type="evidence" value="ECO:0007669"/>
    <property type="project" value="InterPro"/>
</dbReference>
<dbReference type="InterPro" id="IPR029063">
    <property type="entry name" value="SAM-dependent_MTases_sf"/>
</dbReference>
<dbReference type="InterPro" id="IPR020806">
    <property type="entry name" value="PKS_PP-bd"/>
</dbReference>
<feature type="domain" description="Ketosynthase family 3 (KS3)" evidence="13">
    <location>
        <begin position="450"/>
        <end position="873"/>
    </location>
</feature>
<dbReference type="SUPFAM" id="SSF52151">
    <property type="entry name" value="FabD/lysophospholipase-like"/>
    <property type="match status" value="1"/>
</dbReference>
<accession>A0A2I2FPN1</accession>
<reference evidence="15 16" key="1">
    <citation type="submission" date="2017-12" db="EMBL/GenBank/DDBJ databases">
        <authorList>
            <consortium name="DOE Joint Genome Institute"/>
            <person name="Haridas S."/>
            <person name="Kjaerbolling I."/>
            <person name="Vesth T.C."/>
            <person name="Frisvad J.C."/>
            <person name="Nybo J.L."/>
            <person name="Theobald S."/>
            <person name="Kuo A."/>
            <person name="Bowyer P."/>
            <person name="Matsuda Y."/>
            <person name="Mondo S."/>
            <person name="Lyhne E.K."/>
            <person name="Kogle M.E."/>
            <person name="Clum A."/>
            <person name="Lipzen A."/>
            <person name="Salamov A."/>
            <person name="Ngan C.Y."/>
            <person name="Daum C."/>
            <person name="Chiniquy J."/>
            <person name="Barry K."/>
            <person name="LaButti K."/>
            <person name="Simmons B.A."/>
            <person name="Magnuson J.K."/>
            <person name="Mortensen U.H."/>
            <person name="Larsen T.O."/>
            <person name="Grigoriev I.V."/>
            <person name="Baker S.E."/>
            <person name="Andersen M.R."/>
            <person name="Nordberg H.P."/>
            <person name="Cantor M.N."/>
            <person name="Hua S.X."/>
        </authorList>
    </citation>
    <scope>NUCLEOTIDE SEQUENCE [LARGE SCALE GENOMIC DNA]</scope>
    <source>
        <strain evidence="15 16">CBS 102.13</strain>
    </source>
</reference>
<evidence type="ECO:0000256" key="5">
    <source>
        <dbReference type="ARBA" id="ARBA00023002"/>
    </source>
</evidence>
<dbReference type="Pfam" id="PF02801">
    <property type="entry name" value="Ketoacyl-synt_C"/>
    <property type="match status" value="1"/>
</dbReference>
<dbReference type="PROSITE" id="PS52004">
    <property type="entry name" value="KS3_2"/>
    <property type="match status" value="1"/>
</dbReference>
<evidence type="ECO:0000256" key="7">
    <source>
        <dbReference type="ARBA" id="ARBA00023163"/>
    </source>
</evidence>
<dbReference type="PROSITE" id="PS50075">
    <property type="entry name" value="CARRIER"/>
    <property type="match status" value="1"/>
</dbReference>
<dbReference type="InterPro" id="IPR014030">
    <property type="entry name" value="Ketoacyl_synth_N"/>
</dbReference>
<name>A0A2I2FPN1_ASPCN</name>
<dbReference type="InterPro" id="IPR020841">
    <property type="entry name" value="PKS_Beta-ketoAc_synthase_dom"/>
</dbReference>
<dbReference type="Pfam" id="PF00698">
    <property type="entry name" value="Acyl_transf_1"/>
    <property type="match status" value="1"/>
</dbReference>
<dbReference type="PANTHER" id="PTHR43775">
    <property type="entry name" value="FATTY ACID SYNTHASE"/>
    <property type="match status" value="1"/>
</dbReference>
<dbReference type="GO" id="GO:0004312">
    <property type="term" value="F:fatty acid synthase activity"/>
    <property type="evidence" value="ECO:0007669"/>
    <property type="project" value="TreeGrafter"/>
</dbReference>
<keyword evidence="1" id="KW-0596">Phosphopantetheine</keyword>
<feature type="region of interest" description="Disordered" evidence="11">
    <location>
        <begin position="80"/>
        <end position="100"/>
    </location>
</feature>
<dbReference type="GO" id="GO:0016491">
    <property type="term" value="F:oxidoreductase activity"/>
    <property type="evidence" value="ECO:0007669"/>
    <property type="project" value="UniProtKB-KW"/>
</dbReference>
<dbReference type="Gene3D" id="3.40.47.10">
    <property type="match status" value="1"/>
</dbReference>
<evidence type="ECO:0000256" key="9">
    <source>
        <dbReference type="ARBA" id="ARBA00023268"/>
    </source>
</evidence>
<evidence type="ECO:0000256" key="8">
    <source>
        <dbReference type="ARBA" id="ARBA00023242"/>
    </source>
</evidence>
<dbReference type="InterPro" id="IPR009081">
    <property type="entry name" value="PP-bd_ACP"/>
</dbReference>
<dbReference type="InterPro" id="IPR049551">
    <property type="entry name" value="PKS_DH_C"/>
</dbReference>
<dbReference type="InterPro" id="IPR042104">
    <property type="entry name" value="PKS_dehydratase_sf"/>
</dbReference>
<evidence type="ECO:0000256" key="2">
    <source>
        <dbReference type="ARBA" id="ARBA00022553"/>
    </source>
</evidence>
<dbReference type="STRING" id="41067.A0A2I2FPN1"/>
<dbReference type="InterPro" id="IPR057326">
    <property type="entry name" value="KR_dom"/>
</dbReference>
<gene>
    <name evidence="15" type="ORF">BDW47DRAFT_121687</name>
</gene>
<dbReference type="PROSITE" id="PS52019">
    <property type="entry name" value="PKS_MFAS_DH"/>
    <property type="match status" value="1"/>
</dbReference>
<keyword evidence="9" id="KW-0511">Multifunctional enzyme</keyword>
<dbReference type="EMBL" id="KZ559117">
    <property type="protein sequence ID" value="PLB42586.1"/>
    <property type="molecule type" value="Genomic_DNA"/>
</dbReference>
<feature type="region of interest" description="Disordered" evidence="11">
    <location>
        <begin position="2913"/>
        <end position="3010"/>
    </location>
</feature>
<feature type="compositionally biased region" description="Polar residues" evidence="11">
    <location>
        <begin position="2968"/>
        <end position="2983"/>
    </location>
</feature>
<feature type="active site" description="Proton donor; for dehydratase activity" evidence="10">
    <location>
        <position position="1582"/>
    </location>
</feature>
<dbReference type="Gene3D" id="1.10.1200.10">
    <property type="entry name" value="ACP-like"/>
    <property type="match status" value="1"/>
</dbReference>
<dbReference type="SUPFAM" id="SSF51735">
    <property type="entry name" value="NAD(P)-binding Rossmann-fold domains"/>
    <property type="match status" value="2"/>
</dbReference>
<keyword evidence="5" id="KW-0560">Oxidoreductase</keyword>
<dbReference type="InterPro" id="IPR001227">
    <property type="entry name" value="Ac_transferase_dom_sf"/>
</dbReference>
<evidence type="ECO:0000256" key="1">
    <source>
        <dbReference type="ARBA" id="ARBA00022450"/>
    </source>
</evidence>
<dbReference type="InterPro" id="IPR016036">
    <property type="entry name" value="Malonyl_transacylase_ACP-bd"/>
</dbReference>
<dbReference type="Pfam" id="PF14765">
    <property type="entry name" value="PS-DH"/>
    <property type="match status" value="1"/>
</dbReference>
<dbReference type="SUPFAM" id="SSF47336">
    <property type="entry name" value="ACP-like"/>
    <property type="match status" value="1"/>
</dbReference>
<protein>
    <submittedName>
        <fullName evidence="15">Uncharacterized protein</fullName>
    </submittedName>
</protein>
<keyword evidence="2" id="KW-0597">Phosphoprotein</keyword>
<dbReference type="InterPro" id="IPR013217">
    <property type="entry name" value="Methyltransf_12"/>
</dbReference>
<dbReference type="InterPro" id="IPR049552">
    <property type="entry name" value="PKS_DH_N"/>
</dbReference>
<feature type="domain" description="PKS/mFAS DH" evidence="14">
    <location>
        <begin position="1371"/>
        <end position="1676"/>
    </location>
</feature>